<dbReference type="GeneID" id="37225451"/>
<dbReference type="InterPro" id="IPR011008">
    <property type="entry name" value="Dimeric_a/b-barrel"/>
</dbReference>
<dbReference type="Proteomes" id="UP000249402">
    <property type="component" value="Unassembled WGS sequence"/>
</dbReference>
<proteinExistence type="inferred from homology"/>
<dbReference type="SUPFAM" id="SSF54909">
    <property type="entry name" value="Dimeric alpha+beta barrel"/>
    <property type="match status" value="1"/>
</dbReference>
<dbReference type="RefSeq" id="XP_025569701.1">
    <property type="nucleotide sequence ID" value="XM_025720586.1"/>
</dbReference>
<feature type="region of interest" description="Disordered" evidence="2">
    <location>
        <begin position="50"/>
        <end position="71"/>
    </location>
</feature>
<sequence>MPYRILLLAHRKPTLTPTTFHTYYEAHIELLRHLTGDAFPLSHRRSYIARTTSTSTSPSSTSSSAPSSNEINATHPATILIGNQTTFPFDAIAELTFEDRDAFERFTARVQEPENARLIGEDEALWSDTGRLGIVVLGEVVVTGR</sequence>
<dbReference type="Gene3D" id="3.30.70.100">
    <property type="match status" value="1"/>
</dbReference>
<name>A0A395GMY2_9EURO</name>
<dbReference type="GO" id="GO:0016491">
    <property type="term" value="F:oxidoreductase activity"/>
    <property type="evidence" value="ECO:0007669"/>
    <property type="project" value="InterPro"/>
</dbReference>
<keyword evidence="5" id="KW-1185">Reference proteome</keyword>
<evidence type="ECO:0000256" key="2">
    <source>
        <dbReference type="SAM" id="MobiDB-lite"/>
    </source>
</evidence>
<dbReference type="OrthoDB" id="2519291at2759"/>
<dbReference type="Pfam" id="PF07110">
    <property type="entry name" value="EthD"/>
    <property type="match status" value="1"/>
</dbReference>
<protein>
    <recommendedName>
        <fullName evidence="3">EthD domain-containing protein</fullName>
    </recommendedName>
</protein>
<dbReference type="InterPro" id="IPR009799">
    <property type="entry name" value="EthD_dom"/>
</dbReference>
<evidence type="ECO:0000313" key="5">
    <source>
        <dbReference type="Proteomes" id="UP000249402"/>
    </source>
</evidence>
<dbReference type="STRING" id="1448316.A0A395GMY2"/>
<accession>A0A395GMY2</accession>
<evidence type="ECO:0000259" key="3">
    <source>
        <dbReference type="Pfam" id="PF07110"/>
    </source>
</evidence>
<evidence type="ECO:0000313" key="4">
    <source>
        <dbReference type="EMBL" id="RAK95373.1"/>
    </source>
</evidence>
<evidence type="ECO:0000256" key="1">
    <source>
        <dbReference type="ARBA" id="ARBA00005986"/>
    </source>
</evidence>
<gene>
    <name evidence="4" type="ORF">BO80DRAFT_429909</name>
</gene>
<comment type="similarity">
    <text evidence="1">Belongs to the tpcK family.</text>
</comment>
<feature type="domain" description="EthD" evidence="3">
    <location>
        <begin position="12"/>
        <end position="129"/>
    </location>
</feature>
<dbReference type="AlphaFoldDB" id="A0A395GMY2"/>
<organism evidence="4 5">
    <name type="scientific">Aspergillus ibericus CBS 121593</name>
    <dbReference type="NCBI Taxonomy" id="1448316"/>
    <lineage>
        <taxon>Eukaryota</taxon>
        <taxon>Fungi</taxon>
        <taxon>Dikarya</taxon>
        <taxon>Ascomycota</taxon>
        <taxon>Pezizomycotina</taxon>
        <taxon>Eurotiomycetes</taxon>
        <taxon>Eurotiomycetidae</taxon>
        <taxon>Eurotiales</taxon>
        <taxon>Aspergillaceae</taxon>
        <taxon>Aspergillus</taxon>
        <taxon>Aspergillus subgen. Circumdati</taxon>
    </lineage>
</organism>
<feature type="compositionally biased region" description="Low complexity" evidence="2">
    <location>
        <begin position="51"/>
        <end position="68"/>
    </location>
</feature>
<reference evidence="4 5" key="1">
    <citation type="submission" date="2018-02" db="EMBL/GenBank/DDBJ databases">
        <title>The genomes of Aspergillus section Nigri reveals drivers in fungal speciation.</title>
        <authorList>
            <consortium name="DOE Joint Genome Institute"/>
            <person name="Vesth T.C."/>
            <person name="Nybo J."/>
            <person name="Theobald S."/>
            <person name="Brandl J."/>
            <person name="Frisvad J.C."/>
            <person name="Nielsen K.F."/>
            <person name="Lyhne E.K."/>
            <person name="Kogle M.E."/>
            <person name="Kuo A."/>
            <person name="Riley R."/>
            <person name="Clum A."/>
            <person name="Nolan M."/>
            <person name="Lipzen A."/>
            <person name="Salamov A."/>
            <person name="Henrissat B."/>
            <person name="Wiebenga A."/>
            <person name="De vries R.P."/>
            <person name="Grigoriev I.V."/>
            <person name="Mortensen U.H."/>
            <person name="Andersen M.R."/>
            <person name="Baker S.E."/>
        </authorList>
    </citation>
    <scope>NUCLEOTIDE SEQUENCE [LARGE SCALE GENOMIC DNA]</scope>
    <source>
        <strain evidence="4 5">CBS 121593</strain>
    </source>
</reference>
<dbReference type="VEuPathDB" id="FungiDB:BO80DRAFT_429909"/>
<dbReference type="EMBL" id="KZ824494">
    <property type="protein sequence ID" value="RAK95373.1"/>
    <property type="molecule type" value="Genomic_DNA"/>
</dbReference>